<dbReference type="Gene3D" id="1.10.287.470">
    <property type="entry name" value="Helix hairpin bin"/>
    <property type="match status" value="1"/>
</dbReference>
<gene>
    <name evidence="3" type="ORF">FB465_0894</name>
</gene>
<comment type="caution">
    <text evidence="3">The sequence shown here is derived from an EMBL/GenBank/DDBJ whole genome shotgun (WGS) entry which is preliminary data.</text>
</comment>
<keyword evidence="1" id="KW-0175">Coiled coil</keyword>
<reference evidence="3 4" key="1">
    <citation type="submission" date="2019-06" db="EMBL/GenBank/DDBJ databases">
        <title>Sequencing the genomes of 1000 actinobacteria strains.</title>
        <authorList>
            <person name="Klenk H.-P."/>
        </authorList>
    </citation>
    <scope>NUCLEOTIDE SEQUENCE [LARGE SCALE GENOMIC DNA]</scope>
    <source>
        <strain evidence="3 4">DSM 41649</strain>
    </source>
</reference>
<feature type="region of interest" description="Disordered" evidence="2">
    <location>
        <begin position="379"/>
        <end position="435"/>
    </location>
</feature>
<dbReference type="GO" id="GO:1990281">
    <property type="term" value="C:efflux pump complex"/>
    <property type="evidence" value="ECO:0007669"/>
    <property type="project" value="TreeGrafter"/>
</dbReference>
<dbReference type="SUPFAM" id="SSF111369">
    <property type="entry name" value="HlyD-like secretion proteins"/>
    <property type="match status" value="1"/>
</dbReference>
<accession>A0A561EK13</accession>
<name>A0A561EK13_9ACTN</name>
<organism evidence="3 4">
    <name type="scientific">Kitasatospora atroaurantiaca</name>
    <dbReference type="NCBI Taxonomy" id="285545"/>
    <lineage>
        <taxon>Bacteria</taxon>
        <taxon>Bacillati</taxon>
        <taxon>Actinomycetota</taxon>
        <taxon>Actinomycetes</taxon>
        <taxon>Kitasatosporales</taxon>
        <taxon>Streptomycetaceae</taxon>
        <taxon>Kitasatospora</taxon>
    </lineage>
</organism>
<evidence type="ECO:0000256" key="2">
    <source>
        <dbReference type="SAM" id="MobiDB-lite"/>
    </source>
</evidence>
<dbReference type="EMBL" id="VIVR01000001">
    <property type="protein sequence ID" value="TWE15941.1"/>
    <property type="molecule type" value="Genomic_DNA"/>
</dbReference>
<keyword evidence="4" id="KW-1185">Reference proteome</keyword>
<dbReference type="Proteomes" id="UP000318416">
    <property type="component" value="Unassembled WGS sequence"/>
</dbReference>
<evidence type="ECO:0000256" key="1">
    <source>
        <dbReference type="SAM" id="Coils"/>
    </source>
</evidence>
<feature type="compositionally biased region" description="Pro residues" evidence="2">
    <location>
        <begin position="408"/>
        <end position="420"/>
    </location>
</feature>
<dbReference type="Gene3D" id="2.40.50.100">
    <property type="match status" value="1"/>
</dbReference>
<evidence type="ECO:0000313" key="3">
    <source>
        <dbReference type="EMBL" id="TWE15941.1"/>
    </source>
</evidence>
<dbReference type="Gene3D" id="2.40.420.20">
    <property type="match status" value="1"/>
</dbReference>
<dbReference type="GO" id="GO:0015562">
    <property type="term" value="F:efflux transmembrane transporter activity"/>
    <property type="evidence" value="ECO:0007669"/>
    <property type="project" value="TreeGrafter"/>
</dbReference>
<feature type="compositionally biased region" description="Low complexity" evidence="2">
    <location>
        <begin position="379"/>
        <end position="392"/>
    </location>
</feature>
<dbReference type="PANTHER" id="PTHR30469:SF15">
    <property type="entry name" value="HLYD FAMILY OF SECRETION PROTEINS"/>
    <property type="match status" value="1"/>
</dbReference>
<evidence type="ECO:0000313" key="4">
    <source>
        <dbReference type="Proteomes" id="UP000318416"/>
    </source>
</evidence>
<proteinExistence type="predicted"/>
<feature type="coiled-coil region" evidence="1">
    <location>
        <begin position="109"/>
        <end position="136"/>
    </location>
</feature>
<sequence length="435" mass="43958">MAAGIAVCAGVGAVTWALQSEPEPATTRVAWADVRLTAALPGRAEAAVHYRLYFGATLVSPPGAEQPSDDACALVTYDPNQARPGPVVSVTAEVGAAVTAGQELAKADTTAAVAELASAQQDLEQAQRRLDQDQALALQAASGPSPEARQDTQVAAGSAVGADQDRVTQINLRVTQARKTLADARITAPADGVIQAVDTALGSSPACRTPAFQLRSTALQVVADVPGSLLSRLAVGQHVVVALPQLDRSASTSVTSTPVKAVVSPQAVPSPYAAPGAQPAASKPVYPLAVTLDKPPAGMVPGMPAELTIVLAERRHVLAVPNSAVHHKADGDYVTLVSSVVKRCHDCSVRVSTGLVGDSLTEITDGVLLGDTIAVPGSAASTPTPTYPSSSASPPPSASPAPTEAPATPLPSPSLPPLPSAVPETTSRGADPQSP</sequence>
<dbReference type="PANTHER" id="PTHR30469">
    <property type="entry name" value="MULTIDRUG RESISTANCE PROTEIN MDTA"/>
    <property type="match status" value="1"/>
</dbReference>
<protein>
    <submittedName>
        <fullName evidence="3">RND family efflux transporter MFP subunit</fullName>
    </submittedName>
</protein>
<dbReference type="AlphaFoldDB" id="A0A561EK13"/>